<dbReference type="InterPro" id="IPR027417">
    <property type="entry name" value="P-loop_NTPase"/>
</dbReference>
<dbReference type="OrthoDB" id="5357513at2759"/>
<evidence type="ECO:0000313" key="6">
    <source>
        <dbReference type="Proteomes" id="UP000838763"/>
    </source>
</evidence>
<dbReference type="Gene3D" id="3.20.20.100">
    <property type="entry name" value="NADP-dependent oxidoreductase domain"/>
    <property type="match status" value="1"/>
</dbReference>
<dbReference type="Gene3D" id="3.40.50.300">
    <property type="entry name" value="P-loop containing nucleotide triphosphate hydrolases"/>
    <property type="match status" value="1"/>
</dbReference>
<protein>
    <recommendedName>
        <fullName evidence="7">NADP-dependent oxidoreductase domain-containing protein</fullName>
    </recommendedName>
</protein>
<evidence type="ECO:0000313" key="5">
    <source>
        <dbReference type="EMBL" id="CAI4217266.1"/>
    </source>
</evidence>
<dbReference type="Pfam" id="PF22939">
    <property type="entry name" value="WHD_GPIID"/>
    <property type="match status" value="1"/>
</dbReference>
<organism evidence="5 6">
    <name type="scientific">Parascedosporium putredinis</name>
    <dbReference type="NCBI Taxonomy" id="1442378"/>
    <lineage>
        <taxon>Eukaryota</taxon>
        <taxon>Fungi</taxon>
        <taxon>Dikarya</taxon>
        <taxon>Ascomycota</taxon>
        <taxon>Pezizomycotina</taxon>
        <taxon>Sordariomycetes</taxon>
        <taxon>Hypocreomycetidae</taxon>
        <taxon>Microascales</taxon>
        <taxon>Microascaceae</taxon>
        <taxon>Parascedosporium</taxon>
    </lineage>
</organism>
<keyword evidence="1" id="KW-0677">Repeat</keyword>
<evidence type="ECO:0000256" key="2">
    <source>
        <dbReference type="SAM" id="MobiDB-lite"/>
    </source>
</evidence>
<dbReference type="Gene3D" id="2.130.10.10">
    <property type="entry name" value="YVTN repeat-like/Quinoprotein amine dehydrogenase"/>
    <property type="match status" value="1"/>
</dbReference>
<feature type="domain" description="Nephrocystin 3-like N-terminal" evidence="4">
    <location>
        <begin position="91"/>
        <end position="254"/>
    </location>
</feature>
<sequence>MLLFIPPWIRVNASDRAAGSLGSGAHSTLAASTSSASAPAPVSSDSVPHLDNLESKDGNSQHDLAAVKSFLNVSDDPAQDLRMREEKTTKGTCDWLMKLESITNWRDASLETSSSLHWLSGNPGVGKSTLAAHLVRRLQEQNADTCYYFLRRGRRSNQGASGLLRSIAYQMAALHPEVCQDLLELQTWGTVFDRDDVKAIWRKIFTNCILHLQFPRPQFWIIDGLDECIGVEELLSTFAKLDPNARIRILFTSRPLPNLEDIQSRVDHHRSYHHRISVNNTQPDIQQFVDSKLEGLRFNGQDREILSKTVVDEADGVFLRARLILEEATITSSRKGAHRAAAAAADAPMGIERLYERVVRAMAAEGSEYTELTRKILEWATCGIRPLTVDEFRIIPSLQGLDTGVIKRGGPLIEIGANNTVHMIHTTARDMLLDPASPCAFSIDEAQAHEHLALDCFRHLEQAELSVPCLNFGESSKNDFSHYACTAVFEHLAASSSNSEDLLLRVDQFLQTNVLRWLTYLLHKNRDLYHVIQASKNLRTYLDACRSLRLTHRQQYENISLWQVDLLQIVLKYGPQLLEHPSAVSSVLPGLCPTDSAIFKQFGQSSVCLRVLAMGLATGTVEIYDNIHYRELGCLDHGESVKHVRFDESGKHLVSPKGGSVAIAFQDTPLQIWNTESGKLITSCHRRRLSSLDITPSSVRKVLFNPDPDINLIAALYDDKELVLFCGRGKKMSSTKSRDRISTIAMSSDGMKFYSADSQRIKIWEPAAIAYEVVDRPSARADIGSQFSERAPKPAGSTETQVGFELRDASTHPTLPLIHLFGRWGSALFDLRDREQYPLPSSDEPDDWYRLWLWMPRPIKSAVLLGVRKQAIDIYTTDQIMSRGFPTTWDFGGLGLIYSNTWNLFEKMIKVDGSLSRSGRSPQSVTGIEALGLPPPQLAGEEDKAEISATDPLVALDSSVMHSLLGFYGNSVVYLDQQMWVCSIDLAELEAQPEAASLEKVHFFIPEELVAGGNTNSAASPLARPLTLQGGPTTTIIPRLIYGTAWKKAQTQGLVQAALTAGFRDQIHARRGQDLDNLPYDPEAELEEQVRQSVESSLANFAVGAAGGGGGGGDDEAYLDCLVLHSPLPTIPETLRVWQAMATYVPHKVRHLGISNVSLPVLRALCQAAAATQSPHPPFPKPAVVQNRVRAGYYQPDLYAFCRDEGIVFQSFWTLSANPNLLASAAVAAVAEGAGVSSPVALYSVLLGFERFTVLDGTTSQEHMKEDLEGIEKVGVWAAGEGKAVFESSVVQIKEMMGYTS</sequence>
<dbReference type="InterPro" id="IPR015943">
    <property type="entry name" value="WD40/YVTN_repeat-like_dom_sf"/>
</dbReference>
<proteinExistence type="predicted"/>
<comment type="caution">
    <text evidence="5">The sequence shown here is derived from an EMBL/GenBank/DDBJ whole genome shotgun (WGS) entry which is preliminary data.</text>
</comment>
<accession>A0A9P1H7D2</accession>
<gene>
    <name evidence="5" type="ORF">PPNO1_LOCUS6881</name>
</gene>
<dbReference type="InterPro" id="IPR056884">
    <property type="entry name" value="NPHP3-like_N"/>
</dbReference>
<name>A0A9P1H7D2_9PEZI</name>
<dbReference type="EMBL" id="CALLCH030000016">
    <property type="protein sequence ID" value="CAI4217266.1"/>
    <property type="molecule type" value="Genomic_DNA"/>
</dbReference>
<dbReference type="InterPro" id="IPR054471">
    <property type="entry name" value="GPIID_WHD"/>
</dbReference>
<dbReference type="SUPFAM" id="SSF51430">
    <property type="entry name" value="NAD(P)-linked oxidoreductase"/>
    <property type="match status" value="1"/>
</dbReference>
<dbReference type="SUPFAM" id="SSF50978">
    <property type="entry name" value="WD40 repeat-like"/>
    <property type="match status" value="1"/>
</dbReference>
<feature type="region of interest" description="Disordered" evidence="2">
    <location>
        <begin position="32"/>
        <end position="58"/>
    </location>
</feature>
<dbReference type="InterPro" id="IPR036812">
    <property type="entry name" value="NAD(P)_OxRdtase_dom_sf"/>
</dbReference>
<dbReference type="SUPFAM" id="SSF52540">
    <property type="entry name" value="P-loop containing nucleoside triphosphate hydrolases"/>
    <property type="match status" value="1"/>
</dbReference>
<feature type="domain" description="GPI inositol-deacylase winged helix" evidence="3">
    <location>
        <begin position="365"/>
        <end position="443"/>
    </location>
</feature>
<reference evidence="5" key="1">
    <citation type="submission" date="2022-11" db="EMBL/GenBank/DDBJ databases">
        <authorList>
            <person name="Scott C."/>
            <person name="Bruce N."/>
        </authorList>
    </citation>
    <scope>NUCLEOTIDE SEQUENCE</scope>
</reference>
<dbReference type="Proteomes" id="UP000838763">
    <property type="component" value="Unassembled WGS sequence"/>
</dbReference>
<evidence type="ECO:0000256" key="1">
    <source>
        <dbReference type="ARBA" id="ARBA00022737"/>
    </source>
</evidence>
<dbReference type="PANTHER" id="PTHR10039">
    <property type="entry name" value="AMELOGENIN"/>
    <property type="match status" value="1"/>
</dbReference>
<feature type="compositionally biased region" description="Low complexity" evidence="2">
    <location>
        <begin position="32"/>
        <end position="49"/>
    </location>
</feature>
<evidence type="ECO:0000259" key="4">
    <source>
        <dbReference type="Pfam" id="PF24883"/>
    </source>
</evidence>
<dbReference type="Pfam" id="PF24883">
    <property type="entry name" value="NPHP3_N"/>
    <property type="match status" value="1"/>
</dbReference>
<dbReference type="InterPro" id="IPR036322">
    <property type="entry name" value="WD40_repeat_dom_sf"/>
</dbReference>
<dbReference type="PANTHER" id="PTHR10039:SF16">
    <property type="entry name" value="GPI INOSITOL-DEACYLASE"/>
    <property type="match status" value="1"/>
</dbReference>
<evidence type="ECO:0000259" key="3">
    <source>
        <dbReference type="Pfam" id="PF22939"/>
    </source>
</evidence>
<keyword evidence="6" id="KW-1185">Reference proteome</keyword>
<evidence type="ECO:0008006" key="7">
    <source>
        <dbReference type="Google" id="ProtNLM"/>
    </source>
</evidence>